<keyword evidence="3" id="KW-0614">Plasmid</keyword>
<feature type="chain" id="PRO_5004871961" evidence="2">
    <location>
        <begin position="24"/>
        <end position="291"/>
    </location>
</feature>
<accession>W5T2V2</accession>
<feature type="coiled-coil region" evidence="1">
    <location>
        <begin position="255"/>
        <end position="282"/>
    </location>
</feature>
<evidence type="ECO:0000256" key="1">
    <source>
        <dbReference type="SAM" id="Coils"/>
    </source>
</evidence>
<evidence type="ECO:0000313" key="3">
    <source>
        <dbReference type="EMBL" id="AHH13248.1"/>
    </source>
</evidence>
<gene>
    <name evidence="3" type="ORF">BHO_0116802</name>
</gene>
<sequence length="291" mass="32852">MRRSILLVCVLALLCFLSCDINALNELLGEARKKFLEENKNVEDLKFREGNQDIKEESVDIVVREESVEINKNLQREGIELSLKEGRLDDVVDQQFVSQSNALTKEQENEISSQEIKANDIMTKVNSKLATIEAMHSEVSALVLNLESMKTDIMNAKSDFERSRSSNGNGIDQNVKMKLDQAIKKVKSSSSIAMVLCKDVVNGLKHARGSVAHAKRLTDSALSELRYLRSSNYYGIRYYYISDAQESLSRADDMCVKVESEMGKLRNAMKQAEEDFADLKRAHEALGFDKK</sequence>
<protein>
    <submittedName>
        <fullName evidence="3">Putative cytosolic protein</fullName>
    </submittedName>
</protein>
<proteinExistence type="predicted"/>
<feature type="signal peptide" evidence="2">
    <location>
        <begin position="1"/>
        <end position="23"/>
    </location>
</feature>
<dbReference type="AlphaFoldDB" id="W5T2V2"/>
<dbReference type="RefSeq" id="WP_025407113.1">
    <property type="nucleotide sequence ID" value="NZ_CP005719.1"/>
</dbReference>
<keyword evidence="1" id="KW-0175">Coiled coil</keyword>
<dbReference type="EMBL" id="CP005719">
    <property type="protein sequence ID" value="AHH13248.1"/>
    <property type="molecule type" value="Genomic_DNA"/>
</dbReference>
<reference evidence="3" key="1">
    <citation type="submission" date="2013-04" db="EMBL/GenBank/DDBJ databases">
        <title>Comparative Genomics of Relapsing Fever Spirochetes.</title>
        <authorList>
            <person name="Schwan T.G."/>
            <person name="Raffel S.J."/>
            <person name="Porcella S.F."/>
            <person name="Martens C.A."/>
            <person name="Bruno D.P."/>
            <person name="Ricklefs S.M."/>
            <person name="Barbian K.B."/>
        </authorList>
    </citation>
    <scope>NUCLEOTIDE SEQUENCE</scope>
    <source>
        <strain evidence="3">YBT</strain>
        <plasmid evidence="3">unnamed</plasmid>
    </source>
</reference>
<dbReference type="HOGENOM" id="CLU_086910_0_0_12"/>
<name>W5T2V2_BORHE</name>
<geneLocation type="plasmid" evidence="3">
    <name>unnamed</name>
</geneLocation>
<evidence type="ECO:0000256" key="2">
    <source>
        <dbReference type="SAM" id="SignalP"/>
    </source>
</evidence>
<keyword evidence="2" id="KW-0732">Signal</keyword>
<organism evidence="3">
    <name type="scientific">Borrelia hermsii YBT</name>
    <dbReference type="NCBI Taxonomy" id="1313295"/>
    <lineage>
        <taxon>Bacteria</taxon>
        <taxon>Pseudomonadati</taxon>
        <taxon>Spirochaetota</taxon>
        <taxon>Spirochaetia</taxon>
        <taxon>Spirochaetales</taxon>
        <taxon>Borreliaceae</taxon>
        <taxon>Borrelia</taxon>
    </lineage>
</organism>